<dbReference type="Proteomes" id="UP001174997">
    <property type="component" value="Unassembled WGS sequence"/>
</dbReference>
<gene>
    <name evidence="2" type="ORF">QBC41DRAFT_304324</name>
</gene>
<dbReference type="Gene3D" id="1.25.40.10">
    <property type="entry name" value="Tetratricopeptide repeat domain"/>
    <property type="match status" value="3"/>
</dbReference>
<dbReference type="CDD" id="cd00180">
    <property type="entry name" value="PKc"/>
    <property type="match status" value="1"/>
</dbReference>
<dbReference type="EMBL" id="JAULSY010000071">
    <property type="protein sequence ID" value="KAK0667503.1"/>
    <property type="molecule type" value="Genomic_DNA"/>
</dbReference>
<dbReference type="SUPFAM" id="SSF48452">
    <property type="entry name" value="TPR-like"/>
    <property type="match status" value="1"/>
</dbReference>
<evidence type="ECO:0000313" key="2">
    <source>
        <dbReference type="EMBL" id="KAK0667503.1"/>
    </source>
</evidence>
<evidence type="ECO:0000313" key="3">
    <source>
        <dbReference type="Proteomes" id="UP001174997"/>
    </source>
</evidence>
<dbReference type="GO" id="GO:0005524">
    <property type="term" value="F:ATP binding"/>
    <property type="evidence" value="ECO:0007669"/>
    <property type="project" value="InterPro"/>
</dbReference>
<dbReference type="PANTHER" id="PTHR46082:SF6">
    <property type="entry name" value="AAA+ ATPASE DOMAIN-CONTAINING PROTEIN-RELATED"/>
    <property type="match status" value="1"/>
</dbReference>
<proteinExistence type="predicted"/>
<feature type="domain" description="Protein kinase" evidence="1">
    <location>
        <begin position="64"/>
        <end position="394"/>
    </location>
</feature>
<dbReference type="PROSITE" id="PS50011">
    <property type="entry name" value="PROTEIN_KINASE_DOM"/>
    <property type="match status" value="1"/>
</dbReference>
<dbReference type="Pfam" id="PF00069">
    <property type="entry name" value="Pkinase"/>
    <property type="match status" value="1"/>
</dbReference>
<dbReference type="AlphaFoldDB" id="A0AA39ZBW3"/>
<dbReference type="PROSITE" id="PS00108">
    <property type="entry name" value="PROTEIN_KINASE_ST"/>
    <property type="match status" value="1"/>
</dbReference>
<dbReference type="SMART" id="SM00220">
    <property type="entry name" value="S_TKc"/>
    <property type="match status" value="1"/>
</dbReference>
<dbReference type="InterPro" id="IPR000719">
    <property type="entry name" value="Prot_kinase_dom"/>
</dbReference>
<dbReference type="InterPro" id="IPR008271">
    <property type="entry name" value="Ser/Thr_kinase_AS"/>
</dbReference>
<reference evidence="2" key="1">
    <citation type="submission" date="2023-06" db="EMBL/GenBank/DDBJ databases">
        <title>Genome-scale phylogeny and comparative genomics of the fungal order Sordariales.</title>
        <authorList>
            <consortium name="Lawrence Berkeley National Laboratory"/>
            <person name="Hensen N."/>
            <person name="Bonometti L."/>
            <person name="Westerberg I."/>
            <person name="Brannstrom I.O."/>
            <person name="Guillou S."/>
            <person name="Cros-Aarteil S."/>
            <person name="Calhoun S."/>
            <person name="Haridas S."/>
            <person name="Kuo A."/>
            <person name="Mondo S."/>
            <person name="Pangilinan J."/>
            <person name="Riley R."/>
            <person name="Labutti K."/>
            <person name="Andreopoulos B."/>
            <person name="Lipzen A."/>
            <person name="Chen C."/>
            <person name="Yanf M."/>
            <person name="Daum C."/>
            <person name="Ng V."/>
            <person name="Clum A."/>
            <person name="Steindorff A."/>
            <person name="Ohm R."/>
            <person name="Martin F."/>
            <person name="Silar P."/>
            <person name="Natvig D."/>
            <person name="Lalanne C."/>
            <person name="Gautier V."/>
            <person name="Ament-Velasquez S.L."/>
            <person name="Kruys A."/>
            <person name="Hutchinson M.I."/>
            <person name="Powell A.J."/>
            <person name="Barry K."/>
            <person name="Miller A.N."/>
            <person name="Grigoriev I.V."/>
            <person name="Debuchy R."/>
            <person name="Gladieux P."/>
            <person name="Thoren M.H."/>
            <person name="Johannesson H."/>
        </authorList>
    </citation>
    <scope>NUCLEOTIDE SEQUENCE</scope>
    <source>
        <strain evidence="2">CBS 307.81</strain>
    </source>
</reference>
<accession>A0AA39ZBW3</accession>
<sequence>MSHKWVVPETPTPEGLHTCSTFEHPRLFQDVRCIPNPDDAKCSLITFLAAVQKLGLPLLRETDWQPSQLARKGGPQDVTQDTVREGIDFVYKRVPEKDRCDPSKTYRRLIDEINVMCHPAVRDHPNIARLRGICWEIPLVKPLDKSEAWPILVYEKTQWGDLWQFARTPAGRELGLEERLKICRDIGRAIANMHSNHIIHGDIKPANVLMFKNKDGSLSAKVADFGYLAPPSESENPLELPKTSPWHASECQERSQLTPAEAITADVFSFGMVCLWFVFEKQLLAKAQGPDHVPVSYLDVIRYPHLAETMANRIRSANFMPDPAVLKLVADQQSSAVQLAQTLISGEDGLDAKLVAELKQLFEGTLALNPKERVADLRVLLEVNEANVNMHPIGLGAYVRGLADADFKLPDSLQRLYTCDFRLRFAILKALAEIVATNPESPCATHLALCHDLCFGSLKRTKKATSELEPDLAQGIASLDLEASDFAWDEMSHINSGVVRSYIEQDILNEAAAVTRQDLDHVEHLLSPGNNVALDIKCRLLGILVAQRQYKKAKKLNQEVITESTAALGASHRRTLMAKNYVAVVDYHHSHKDISGENKKVRRAAAQARESFQEWVKAFGERDPDTLDSLSLLVELLTEQTQWVSAKALQTELVQHTREALGSDHPTTLSRAATLSILLYKLEKYTDAKRVCEEVFEARKRVLGENHAATLTAMNRMALVYDASGDVDGGDAVTLEAHARSTQALRTDHRVCTYSRVYLARRLAAKGGDVNTALNSQRGVMRTYREDPILKRDLRGQYLQFLLLLEALIEVPGNSQEIFEHARGLASWIYEDSAEKLERGSDVGVEAILAITRGLLAQGLLEEAEESVVSVFEIRDAKYGQDHLDTLRAMEVMSEVFWKMGRQAEALGCLEDCIKEAEGLVGVEHGFVRRLGEQLEAWREEAGPDALRADP</sequence>
<dbReference type="GO" id="GO:0004672">
    <property type="term" value="F:protein kinase activity"/>
    <property type="evidence" value="ECO:0007669"/>
    <property type="project" value="InterPro"/>
</dbReference>
<organism evidence="2 3">
    <name type="scientific">Cercophora samala</name>
    <dbReference type="NCBI Taxonomy" id="330535"/>
    <lineage>
        <taxon>Eukaryota</taxon>
        <taxon>Fungi</taxon>
        <taxon>Dikarya</taxon>
        <taxon>Ascomycota</taxon>
        <taxon>Pezizomycotina</taxon>
        <taxon>Sordariomycetes</taxon>
        <taxon>Sordariomycetidae</taxon>
        <taxon>Sordariales</taxon>
        <taxon>Lasiosphaeriaceae</taxon>
        <taxon>Cercophora</taxon>
    </lineage>
</organism>
<dbReference type="Gene3D" id="1.10.510.10">
    <property type="entry name" value="Transferase(Phosphotransferase) domain 1"/>
    <property type="match status" value="1"/>
</dbReference>
<dbReference type="InterPro" id="IPR053137">
    <property type="entry name" value="NLR-like"/>
</dbReference>
<protein>
    <recommendedName>
        <fullName evidence="1">Protein kinase domain-containing protein</fullName>
    </recommendedName>
</protein>
<dbReference type="InterPro" id="IPR011009">
    <property type="entry name" value="Kinase-like_dom_sf"/>
</dbReference>
<comment type="caution">
    <text evidence="2">The sequence shown here is derived from an EMBL/GenBank/DDBJ whole genome shotgun (WGS) entry which is preliminary data.</text>
</comment>
<name>A0AA39ZBW3_9PEZI</name>
<evidence type="ECO:0000259" key="1">
    <source>
        <dbReference type="PROSITE" id="PS50011"/>
    </source>
</evidence>
<dbReference type="InterPro" id="IPR011990">
    <property type="entry name" value="TPR-like_helical_dom_sf"/>
</dbReference>
<keyword evidence="3" id="KW-1185">Reference proteome</keyword>
<dbReference type="Pfam" id="PF13424">
    <property type="entry name" value="TPR_12"/>
    <property type="match status" value="2"/>
</dbReference>
<dbReference type="SUPFAM" id="SSF56112">
    <property type="entry name" value="Protein kinase-like (PK-like)"/>
    <property type="match status" value="1"/>
</dbReference>
<dbReference type="PANTHER" id="PTHR46082">
    <property type="entry name" value="ATP/GTP-BINDING PROTEIN-RELATED"/>
    <property type="match status" value="1"/>
</dbReference>